<accession>A0A427AQR7</accession>
<evidence type="ECO:0000313" key="14">
    <source>
        <dbReference type="Proteomes" id="UP000287651"/>
    </source>
</evidence>
<comment type="subcellular location">
    <subcellularLocation>
        <location evidence="1 8 9">Nucleus</location>
    </subcellularLocation>
</comment>
<dbReference type="Proteomes" id="UP000287651">
    <property type="component" value="Unassembled WGS sequence"/>
</dbReference>
<dbReference type="GO" id="GO:0005634">
    <property type="term" value="C:nucleus"/>
    <property type="evidence" value="ECO:0007669"/>
    <property type="project" value="UniProtKB-SubCell"/>
</dbReference>
<sequence>MSACVSSPMPTCSRDNTLPSIAYIMHSLLCSHPAVSGKETPMDMRDRDDVRVAGLSLRLNYDVRGDLSVGDRPRPSAGFKLERSSSTATSVEPFLTLGLPGDGCGSAKAQAEEDKACSASRVVGRPSSPHSMASSFSGGYLSRIKREKGARVSDEEEDGAAARKKLRLTREQSALLEDRFREHSTLDPKQKQALAGLLNLRPRQVEVWFQNRRARTKLKKTEVEYERLRKCCETLRDENRRLQKELQELKSLKLLRPRYMQLPAAAVAGFTMCPSCSTMAAASDSEESGSVVVAPKPRFCNPFAHSASL</sequence>
<dbReference type="GO" id="GO:0043565">
    <property type="term" value="F:sequence-specific DNA binding"/>
    <property type="evidence" value="ECO:0007669"/>
    <property type="project" value="InterPro"/>
</dbReference>
<keyword evidence="7 8" id="KW-0539">Nucleus</keyword>
<keyword evidence="4 8" id="KW-0238">DNA-binding</keyword>
<dbReference type="InterPro" id="IPR050762">
    <property type="entry name" value="HD-ZIP_Homeobox_LZ_Class_II"/>
</dbReference>
<evidence type="ECO:0000256" key="2">
    <source>
        <dbReference type="ARBA" id="ARBA00006074"/>
    </source>
</evidence>
<dbReference type="CDD" id="cd00086">
    <property type="entry name" value="homeodomain"/>
    <property type="match status" value="1"/>
</dbReference>
<evidence type="ECO:0000256" key="6">
    <source>
        <dbReference type="ARBA" id="ARBA00023163"/>
    </source>
</evidence>
<evidence type="ECO:0000256" key="9">
    <source>
        <dbReference type="RuleBase" id="RU000682"/>
    </source>
</evidence>
<keyword evidence="10" id="KW-0175">Coiled coil</keyword>
<keyword evidence="5 8" id="KW-0371">Homeobox</keyword>
<evidence type="ECO:0000313" key="13">
    <source>
        <dbReference type="EMBL" id="RRT78560.1"/>
    </source>
</evidence>
<dbReference type="SMART" id="SM00389">
    <property type="entry name" value="HOX"/>
    <property type="match status" value="1"/>
</dbReference>
<evidence type="ECO:0000256" key="8">
    <source>
        <dbReference type="PROSITE-ProRule" id="PRU00108"/>
    </source>
</evidence>
<dbReference type="InterPro" id="IPR017970">
    <property type="entry name" value="Homeobox_CS"/>
</dbReference>
<feature type="coiled-coil region" evidence="10">
    <location>
        <begin position="211"/>
        <end position="255"/>
    </location>
</feature>
<evidence type="ECO:0000256" key="7">
    <source>
        <dbReference type="ARBA" id="ARBA00023242"/>
    </source>
</evidence>
<dbReference type="Gene3D" id="1.10.10.60">
    <property type="entry name" value="Homeodomain-like"/>
    <property type="match status" value="1"/>
</dbReference>
<evidence type="ECO:0000256" key="10">
    <source>
        <dbReference type="SAM" id="Coils"/>
    </source>
</evidence>
<dbReference type="EMBL" id="AMZH03001646">
    <property type="protein sequence ID" value="RRT78560.1"/>
    <property type="molecule type" value="Genomic_DNA"/>
</dbReference>
<dbReference type="PANTHER" id="PTHR45714:SF34">
    <property type="entry name" value="HOMEOBOX-LEUCINE ZIPPER PROTEIN HAT9"/>
    <property type="match status" value="1"/>
</dbReference>
<name>A0A427AQR7_ENSVE</name>
<dbReference type="InterPro" id="IPR001356">
    <property type="entry name" value="HD"/>
</dbReference>
<dbReference type="Pfam" id="PF02183">
    <property type="entry name" value="HALZ"/>
    <property type="match status" value="1"/>
</dbReference>
<dbReference type="PROSITE" id="PS00027">
    <property type="entry name" value="HOMEOBOX_1"/>
    <property type="match status" value="1"/>
</dbReference>
<keyword evidence="6" id="KW-0804">Transcription</keyword>
<proteinExistence type="inferred from homology"/>
<dbReference type="InterPro" id="IPR009057">
    <property type="entry name" value="Homeodomain-like_sf"/>
</dbReference>
<dbReference type="GO" id="GO:0000981">
    <property type="term" value="F:DNA-binding transcription factor activity, RNA polymerase II-specific"/>
    <property type="evidence" value="ECO:0007669"/>
    <property type="project" value="InterPro"/>
</dbReference>
<comment type="caution">
    <text evidence="13">The sequence shown here is derived from an EMBL/GenBank/DDBJ whole genome shotgun (WGS) entry which is preliminary data.</text>
</comment>
<keyword evidence="3" id="KW-0805">Transcription regulation</keyword>
<feature type="region of interest" description="Disordered" evidence="11">
    <location>
        <begin position="118"/>
        <end position="139"/>
    </location>
</feature>
<gene>
    <name evidence="13" type="ORF">B296_00009261</name>
</gene>
<feature type="DNA-binding region" description="Homeobox" evidence="8">
    <location>
        <begin position="161"/>
        <end position="220"/>
    </location>
</feature>
<evidence type="ECO:0000256" key="3">
    <source>
        <dbReference type="ARBA" id="ARBA00023015"/>
    </source>
</evidence>
<evidence type="ECO:0000256" key="11">
    <source>
        <dbReference type="SAM" id="MobiDB-lite"/>
    </source>
</evidence>
<protein>
    <recommendedName>
        <fullName evidence="12">Homeobox domain-containing protein</fullName>
    </recommendedName>
</protein>
<evidence type="ECO:0000259" key="12">
    <source>
        <dbReference type="PROSITE" id="PS50071"/>
    </source>
</evidence>
<evidence type="ECO:0000256" key="5">
    <source>
        <dbReference type="ARBA" id="ARBA00023155"/>
    </source>
</evidence>
<dbReference type="PROSITE" id="PS50071">
    <property type="entry name" value="HOMEOBOX_2"/>
    <property type="match status" value="1"/>
</dbReference>
<dbReference type="AlphaFoldDB" id="A0A427AQR7"/>
<dbReference type="SUPFAM" id="SSF46689">
    <property type="entry name" value="Homeodomain-like"/>
    <property type="match status" value="1"/>
</dbReference>
<evidence type="ECO:0000256" key="4">
    <source>
        <dbReference type="ARBA" id="ARBA00023125"/>
    </source>
</evidence>
<feature type="domain" description="Homeobox" evidence="12">
    <location>
        <begin position="159"/>
        <end position="219"/>
    </location>
</feature>
<dbReference type="InterPro" id="IPR003106">
    <property type="entry name" value="Leu_zip_homeo"/>
</dbReference>
<evidence type="ECO:0000256" key="1">
    <source>
        <dbReference type="ARBA" id="ARBA00004123"/>
    </source>
</evidence>
<dbReference type="SMART" id="SM00340">
    <property type="entry name" value="HALZ"/>
    <property type="match status" value="1"/>
</dbReference>
<comment type="similarity">
    <text evidence="2">Belongs to the HD-ZIP homeobox family. Class II subfamily.</text>
</comment>
<dbReference type="Pfam" id="PF00046">
    <property type="entry name" value="Homeodomain"/>
    <property type="match status" value="1"/>
</dbReference>
<dbReference type="PANTHER" id="PTHR45714">
    <property type="entry name" value="HOMEOBOX-LEUCINE ZIPPER PROTEIN HAT14"/>
    <property type="match status" value="1"/>
</dbReference>
<reference evidence="13 14" key="1">
    <citation type="journal article" date="2014" name="Agronomy (Basel)">
        <title>A Draft Genome Sequence for Ensete ventricosum, the Drought-Tolerant Tree Against Hunger.</title>
        <authorList>
            <person name="Harrison J."/>
            <person name="Moore K.A."/>
            <person name="Paszkiewicz K."/>
            <person name="Jones T."/>
            <person name="Grant M."/>
            <person name="Ambacheew D."/>
            <person name="Muzemil S."/>
            <person name="Studholme D.J."/>
        </authorList>
    </citation>
    <scope>NUCLEOTIDE SEQUENCE [LARGE SCALE GENOMIC DNA]</scope>
</reference>
<feature type="compositionally biased region" description="Low complexity" evidence="11">
    <location>
        <begin position="127"/>
        <end position="137"/>
    </location>
</feature>
<organism evidence="13 14">
    <name type="scientific">Ensete ventricosum</name>
    <name type="common">Abyssinian banana</name>
    <name type="synonym">Musa ensete</name>
    <dbReference type="NCBI Taxonomy" id="4639"/>
    <lineage>
        <taxon>Eukaryota</taxon>
        <taxon>Viridiplantae</taxon>
        <taxon>Streptophyta</taxon>
        <taxon>Embryophyta</taxon>
        <taxon>Tracheophyta</taxon>
        <taxon>Spermatophyta</taxon>
        <taxon>Magnoliopsida</taxon>
        <taxon>Liliopsida</taxon>
        <taxon>Zingiberales</taxon>
        <taxon>Musaceae</taxon>
        <taxon>Ensete</taxon>
    </lineage>
</organism>